<feature type="transmembrane region" description="Helical" evidence="5">
    <location>
        <begin position="6"/>
        <end position="24"/>
    </location>
</feature>
<dbReference type="Proteomes" id="UP000011661">
    <property type="component" value="Unassembled WGS sequence"/>
</dbReference>
<evidence type="ECO:0000256" key="3">
    <source>
        <dbReference type="ARBA" id="ARBA00022989"/>
    </source>
</evidence>
<feature type="transmembrane region" description="Helical" evidence="5">
    <location>
        <begin position="36"/>
        <end position="56"/>
    </location>
</feature>
<dbReference type="InterPro" id="IPR019109">
    <property type="entry name" value="MamF_MmsF"/>
</dbReference>
<sequence>MATVVHLIGIFTGFVGAGLVYLISDNEFTKSNAKNALNWQIFFTVSFIALLLVAMLDTFFSVLIAVIGITLLFFILNPAFCIWATYRANQGEDWKYPIAPQFI</sequence>
<reference evidence="6 7" key="1">
    <citation type="journal article" date="2014" name="PLoS Genet.">
        <title>Phylogenetically driven sequencing of extremely halophilic archaea reveals strategies for static and dynamic osmo-response.</title>
        <authorList>
            <person name="Becker E.A."/>
            <person name="Seitzer P.M."/>
            <person name="Tritt A."/>
            <person name="Larsen D."/>
            <person name="Krusor M."/>
            <person name="Yao A.I."/>
            <person name="Wu D."/>
            <person name="Madern D."/>
            <person name="Eisen J.A."/>
            <person name="Darling A.E."/>
            <person name="Facciotti M.T."/>
        </authorList>
    </citation>
    <scope>NUCLEOTIDE SEQUENCE [LARGE SCALE GENOMIC DNA]</scope>
    <source>
        <strain evidence="6 7">JCM 14089</strain>
    </source>
</reference>
<keyword evidence="7" id="KW-1185">Reference proteome</keyword>
<dbReference type="eggNOG" id="arCOG06382">
    <property type="taxonomic scope" value="Archaea"/>
</dbReference>
<evidence type="ECO:0000256" key="1">
    <source>
        <dbReference type="ARBA" id="ARBA00004141"/>
    </source>
</evidence>
<dbReference type="AlphaFoldDB" id="L9WCU5"/>
<keyword evidence="2 5" id="KW-0812">Transmembrane</keyword>
<proteinExistence type="predicted"/>
<evidence type="ECO:0000256" key="5">
    <source>
        <dbReference type="SAM" id="Phobius"/>
    </source>
</evidence>
<feature type="transmembrane region" description="Helical" evidence="5">
    <location>
        <begin position="62"/>
        <end position="86"/>
    </location>
</feature>
<evidence type="ECO:0000313" key="6">
    <source>
        <dbReference type="EMBL" id="ELY47289.1"/>
    </source>
</evidence>
<evidence type="ECO:0000256" key="2">
    <source>
        <dbReference type="ARBA" id="ARBA00022692"/>
    </source>
</evidence>
<protein>
    <recommendedName>
        <fullName evidence="8">DUF4870 domain-containing protein</fullName>
    </recommendedName>
</protein>
<comment type="subcellular location">
    <subcellularLocation>
        <location evidence="1">Membrane</location>
        <topology evidence="1">Multi-pass membrane protein</topology>
    </subcellularLocation>
</comment>
<name>L9WCU5_9EURY</name>
<dbReference type="Pfam" id="PF09685">
    <property type="entry name" value="MamF_MmsF"/>
    <property type="match status" value="1"/>
</dbReference>
<evidence type="ECO:0000313" key="7">
    <source>
        <dbReference type="Proteomes" id="UP000011661"/>
    </source>
</evidence>
<dbReference type="EMBL" id="AOHX01000026">
    <property type="protein sequence ID" value="ELY47289.1"/>
    <property type="molecule type" value="Genomic_DNA"/>
</dbReference>
<evidence type="ECO:0000256" key="4">
    <source>
        <dbReference type="ARBA" id="ARBA00023136"/>
    </source>
</evidence>
<organism evidence="6 7">
    <name type="scientific">Natronorubrum sulfidifaciens JCM 14089</name>
    <dbReference type="NCBI Taxonomy" id="1230460"/>
    <lineage>
        <taxon>Archaea</taxon>
        <taxon>Methanobacteriati</taxon>
        <taxon>Methanobacteriota</taxon>
        <taxon>Stenosarchaea group</taxon>
        <taxon>Halobacteria</taxon>
        <taxon>Halobacteriales</taxon>
        <taxon>Natrialbaceae</taxon>
        <taxon>Natronorubrum</taxon>
    </lineage>
</organism>
<evidence type="ECO:0008006" key="8">
    <source>
        <dbReference type="Google" id="ProtNLM"/>
    </source>
</evidence>
<keyword evidence="4 5" id="KW-0472">Membrane</keyword>
<comment type="caution">
    <text evidence="6">The sequence shown here is derived from an EMBL/GenBank/DDBJ whole genome shotgun (WGS) entry which is preliminary data.</text>
</comment>
<gene>
    <name evidence="6" type="ORF">C495_03487</name>
</gene>
<keyword evidence="3 5" id="KW-1133">Transmembrane helix</keyword>
<accession>L9WCU5</accession>